<dbReference type="EMBL" id="CM042025">
    <property type="protein sequence ID" value="KAI3808818.1"/>
    <property type="molecule type" value="Genomic_DNA"/>
</dbReference>
<proteinExistence type="predicted"/>
<accession>A0ACB9IMR7</accession>
<keyword evidence="2" id="KW-1185">Reference proteome</keyword>
<name>A0ACB9IMR7_9ASTR</name>
<dbReference type="Proteomes" id="UP001056120">
    <property type="component" value="Linkage Group LG08"/>
</dbReference>
<evidence type="ECO:0000313" key="1">
    <source>
        <dbReference type="EMBL" id="KAI3808818.1"/>
    </source>
</evidence>
<protein>
    <submittedName>
        <fullName evidence="1">Uncharacterized protein</fullName>
    </submittedName>
</protein>
<reference evidence="2" key="1">
    <citation type="journal article" date="2022" name="Mol. Ecol. Resour.">
        <title>The genomes of chicory, endive, great burdock and yacon provide insights into Asteraceae palaeo-polyploidization history and plant inulin production.</title>
        <authorList>
            <person name="Fan W."/>
            <person name="Wang S."/>
            <person name="Wang H."/>
            <person name="Wang A."/>
            <person name="Jiang F."/>
            <person name="Liu H."/>
            <person name="Zhao H."/>
            <person name="Xu D."/>
            <person name="Zhang Y."/>
        </authorList>
    </citation>
    <scope>NUCLEOTIDE SEQUENCE [LARGE SCALE GENOMIC DNA]</scope>
    <source>
        <strain evidence="2">cv. Yunnan</strain>
    </source>
</reference>
<organism evidence="1 2">
    <name type="scientific">Smallanthus sonchifolius</name>
    <dbReference type="NCBI Taxonomy" id="185202"/>
    <lineage>
        <taxon>Eukaryota</taxon>
        <taxon>Viridiplantae</taxon>
        <taxon>Streptophyta</taxon>
        <taxon>Embryophyta</taxon>
        <taxon>Tracheophyta</taxon>
        <taxon>Spermatophyta</taxon>
        <taxon>Magnoliopsida</taxon>
        <taxon>eudicotyledons</taxon>
        <taxon>Gunneridae</taxon>
        <taxon>Pentapetalae</taxon>
        <taxon>asterids</taxon>
        <taxon>campanulids</taxon>
        <taxon>Asterales</taxon>
        <taxon>Asteraceae</taxon>
        <taxon>Asteroideae</taxon>
        <taxon>Heliantheae alliance</taxon>
        <taxon>Millerieae</taxon>
        <taxon>Smallanthus</taxon>
    </lineage>
</organism>
<evidence type="ECO:0000313" key="2">
    <source>
        <dbReference type="Proteomes" id="UP001056120"/>
    </source>
</evidence>
<sequence>MRVTPSPVAPNRPFNRPFVSGDDSLGKRRGGIEPRAPDFQSNRDRSKRDGLWFCYPSPPHRRTSRATDFIWHLKWRTGLKFLLTTQHSAMIADEGTVTGFLLAGVGIVDLRRKTYYLIVDSRLY</sequence>
<reference evidence="1 2" key="2">
    <citation type="journal article" date="2022" name="Mol. Ecol. Resour.">
        <title>The genomes of chicory, endive, great burdock and yacon provide insights into Asteraceae paleo-polyploidization history and plant inulin production.</title>
        <authorList>
            <person name="Fan W."/>
            <person name="Wang S."/>
            <person name="Wang H."/>
            <person name="Wang A."/>
            <person name="Jiang F."/>
            <person name="Liu H."/>
            <person name="Zhao H."/>
            <person name="Xu D."/>
            <person name="Zhang Y."/>
        </authorList>
    </citation>
    <scope>NUCLEOTIDE SEQUENCE [LARGE SCALE GENOMIC DNA]</scope>
    <source>
        <strain evidence="2">cv. Yunnan</strain>
        <tissue evidence="1">Leaves</tissue>
    </source>
</reference>
<gene>
    <name evidence="1" type="ORF">L1987_24779</name>
</gene>
<comment type="caution">
    <text evidence="1">The sequence shown here is derived from an EMBL/GenBank/DDBJ whole genome shotgun (WGS) entry which is preliminary data.</text>
</comment>